<dbReference type="Pfam" id="PF02099">
    <property type="entry name" value="Josephin"/>
    <property type="match status" value="1"/>
</dbReference>
<dbReference type="PROSITE" id="PS50957">
    <property type="entry name" value="JOSEPHIN"/>
    <property type="match status" value="1"/>
</dbReference>
<dbReference type="GO" id="GO:0006508">
    <property type="term" value="P:proteolysis"/>
    <property type="evidence" value="ECO:0007669"/>
    <property type="project" value="UniProtKB-KW"/>
</dbReference>
<dbReference type="GO" id="GO:0004843">
    <property type="term" value="F:cysteine-type deubiquitinase activity"/>
    <property type="evidence" value="ECO:0007669"/>
    <property type="project" value="UniProtKB-EC"/>
</dbReference>
<evidence type="ECO:0000256" key="3">
    <source>
        <dbReference type="ARBA" id="ARBA00022670"/>
    </source>
</evidence>
<evidence type="ECO:0000256" key="6">
    <source>
        <dbReference type="PROSITE-ProRule" id="PRU00331"/>
    </source>
</evidence>
<dbReference type="InterPro" id="IPR006155">
    <property type="entry name" value="Josephin"/>
</dbReference>
<evidence type="ECO:0000256" key="1">
    <source>
        <dbReference type="ARBA" id="ARBA00000707"/>
    </source>
</evidence>
<dbReference type="PANTHER" id="PTHR13291">
    <property type="entry name" value="JOSEPHIN 1, 2"/>
    <property type="match status" value="1"/>
</dbReference>
<keyword evidence="9" id="KW-1185">Reference proteome</keyword>
<feature type="active site" evidence="6">
    <location>
        <position position="135"/>
    </location>
</feature>
<evidence type="ECO:0000313" key="8">
    <source>
        <dbReference type="EMBL" id="CRK88472.1"/>
    </source>
</evidence>
<feature type="active site" evidence="6">
    <location>
        <position position="16"/>
    </location>
</feature>
<dbReference type="Gene3D" id="3.90.70.40">
    <property type="match status" value="1"/>
</dbReference>
<feature type="active site" evidence="6">
    <location>
        <position position="119"/>
    </location>
</feature>
<dbReference type="AlphaFoldDB" id="A0A1J1HK87"/>
<evidence type="ECO:0000313" key="9">
    <source>
        <dbReference type="Proteomes" id="UP000183832"/>
    </source>
</evidence>
<accession>A0A1J1HK87</accession>
<reference evidence="8 9" key="1">
    <citation type="submission" date="2015-04" db="EMBL/GenBank/DDBJ databases">
        <authorList>
            <person name="Syromyatnikov M.Y."/>
            <person name="Popov V.N."/>
        </authorList>
    </citation>
    <scope>NUCLEOTIDE SEQUENCE [LARGE SCALE GENOMIC DNA]</scope>
</reference>
<dbReference type="InterPro" id="IPR040053">
    <property type="entry name" value="JOSD1/2"/>
</dbReference>
<protein>
    <recommendedName>
        <fullName evidence="2">ubiquitinyl hydrolase 1</fullName>
        <ecNumber evidence="2">3.4.19.12</ecNumber>
    </recommendedName>
</protein>
<feature type="domain" description="Josephin" evidence="7">
    <location>
        <begin position="3"/>
        <end position="174"/>
    </location>
</feature>
<proteinExistence type="predicted"/>
<dbReference type="PANTHER" id="PTHR13291:SF0">
    <property type="entry name" value="JOSEPHIN-LIKE PROTEIN"/>
    <property type="match status" value="1"/>
</dbReference>
<name>A0A1J1HK87_9DIPT</name>
<dbReference type="Proteomes" id="UP000183832">
    <property type="component" value="Unassembled WGS sequence"/>
</dbReference>
<evidence type="ECO:0000256" key="5">
    <source>
        <dbReference type="ARBA" id="ARBA00022801"/>
    </source>
</evidence>
<keyword evidence="4" id="KW-0833">Ubl conjugation pathway</keyword>
<gene>
    <name evidence="8" type="primary">putative Josephin-like protein</name>
    <name evidence="8" type="ORF">CLUMA_CG002217</name>
</gene>
<dbReference type="STRING" id="568069.A0A1J1HK87"/>
<keyword evidence="5 6" id="KW-0378">Hydrolase</keyword>
<evidence type="ECO:0000259" key="7">
    <source>
        <dbReference type="PROSITE" id="PS50957"/>
    </source>
</evidence>
<dbReference type="GO" id="GO:0016579">
    <property type="term" value="P:protein deubiquitination"/>
    <property type="evidence" value="ECO:0007669"/>
    <property type="project" value="InterPro"/>
</dbReference>
<sequence>MLPSDIYHEKQSRMLCAVHCLNNLFQSRWITKDKMDQICANLSPGDYINPHKSLLGLGNYDVNAIMLALEEKSMQLNWFDKRKEISASSLELTKSFGFILNIPSDYTIAFITLPLKSRHWICIKKMADEKFYNLDSKLERPKCIGSEEDFVQYLQNEMKSNDKELFLVFPKDAS</sequence>
<dbReference type="PRINTS" id="PR01233">
    <property type="entry name" value="JOSEPHIN"/>
</dbReference>
<keyword evidence="3" id="KW-0645">Protease</keyword>
<evidence type="ECO:0000256" key="2">
    <source>
        <dbReference type="ARBA" id="ARBA00012759"/>
    </source>
</evidence>
<evidence type="ECO:0000256" key="4">
    <source>
        <dbReference type="ARBA" id="ARBA00022786"/>
    </source>
</evidence>
<dbReference type="SMART" id="SM01246">
    <property type="entry name" value="Josephin"/>
    <property type="match status" value="1"/>
</dbReference>
<dbReference type="EC" id="3.4.19.12" evidence="2"/>
<organism evidence="8 9">
    <name type="scientific">Clunio marinus</name>
    <dbReference type="NCBI Taxonomy" id="568069"/>
    <lineage>
        <taxon>Eukaryota</taxon>
        <taxon>Metazoa</taxon>
        <taxon>Ecdysozoa</taxon>
        <taxon>Arthropoda</taxon>
        <taxon>Hexapoda</taxon>
        <taxon>Insecta</taxon>
        <taxon>Pterygota</taxon>
        <taxon>Neoptera</taxon>
        <taxon>Endopterygota</taxon>
        <taxon>Diptera</taxon>
        <taxon>Nematocera</taxon>
        <taxon>Chironomoidea</taxon>
        <taxon>Chironomidae</taxon>
        <taxon>Clunio</taxon>
    </lineage>
</organism>
<dbReference type="EMBL" id="CVRI01000008">
    <property type="protein sequence ID" value="CRK88472.1"/>
    <property type="molecule type" value="Genomic_DNA"/>
</dbReference>
<dbReference type="OrthoDB" id="422700at2759"/>
<comment type="catalytic activity">
    <reaction evidence="1">
        <text>Thiol-dependent hydrolysis of ester, thioester, amide, peptide and isopeptide bonds formed by the C-terminal Gly of ubiquitin (a 76-residue protein attached to proteins as an intracellular targeting signal).</text>
        <dbReference type="EC" id="3.4.19.12"/>
    </reaction>
</comment>